<dbReference type="EMBL" id="JAUSYY010000001">
    <property type="protein sequence ID" value="MDQ0894852.1"/>
    <property type="molecule type" value="Genomic_DNA"/>
</dbReference>
<accession>A0ABU0RAQ6</accession>
<comment type="caution">
    <text evidence="3">The sequence shown here is derived from an EMBL/GenBank/DDBJ whole genome shotgun (WGS) entry which is preliminary data.</text>
</comment>
<gene>
    <name evidence="3" type="ORF">QFZ26_002407</name>
</gene>
<keyword evidence="2" id="KW-0812">Transmembrane</keyword>
<evidence type="ECO:0000313" key="4">
    <source>
        <dbReference type="Proteomes" id="UP001239083"/>
    </source>
</evidence>
<feature type="transmembrane region" description="Helical" evidence="2">
    <location>
        <begin position="49"/>
        <end position="72"/>
    </location>
</feature>
<reference evidence="3 4" key="1">
    <citation type="submission" date="2023-07" db="EMBL/GenBank/DDBJ databases">
        <title>Comparative genomics of wheat-associated soil bacteria to identify genetic determinants of phenazine resistance.</title>
        <authorList>
            <person name="Mouncey N."/>
        </authorList>
    </citation>
    <scope>NUCLEOTIDE SEQUENCE [LARGE SCALE GENOMIC DNA]</scope>
    <source>
        <strain evidence="3 4">V3I3</strain>
    </source>
</reference>
<proteinExistence type="predicted"/>
<organism evidence="3 4">
    <name type="scientific">Agromyces ramosus</name>
    <dbReference type="NCBI Taxonomy" id="33879"/>
    <lineage>
        <taxon>Bacteria</taxon>
        <taxon>Bacillati</taxon>
        <taxon>Actinomycetota</taxon>
        <taxon>Actinomycetes</taxon>
        <taxon>Micrococcales</taxon>
        <taxon>Microbacteriaceae</taxon>
        <taxon>Agromyces</taxon>
    </lineage>
</organism>
<evidence type="ECO:0000256" key="2">
    <source>
        <dbReference type="SAM" id="Phobius"/>
    </source>
</evidence>
<feature type="transmembrane region" description="Helical" evidence="2">
    <location>
        <begin position="92"/>
        <end position="109"/>
    </location>
</feature>
<protein>
    <recommendedName>
        <fullName evidence="5">DUF4386 family protein</fullName>
    </recommendedName>
</protein>
<evidence type="ECO:0008006" key="5">
    <source>
        <dbReference type="Google" id="ProtNLM"/>
    </source>
</evidence>
<evidence type="ECO:0000313" key="3">
    <source>
        <dbReference type="EMBL" id="MDQ0894852.1"/>
    </source>
</evidence>
<sequence>MAGRHPARTIAPVRRLPRTLSLTPRVCGVGRVTTSAEPMKARQSRLPRAWFITSVVGATLGAVGSVIGLIGPDRIYGQETPDLFNAGIAQDLVNLFVVSPMVVVLAVSARRDSLRSWFALLGFLAFTAYNYAIYCLSIQFGPLFLMWVAVSGAVHLQPARRTGQRVPSRRQRNWHSTGAVPWRVPHRFGRIVRRAMAERDHPRPPRRTSFHLRIHMGDPDKPCARARSGDLPTRGVPQRTTAPAPPPARISHSSGRTHLPRTDGLADNVHSIRSSGPPTGTRLDNPDTDEHRRRWCRSRPLATADSTAIAPLKPTKPLLHVTLETLVIGNPRRARGMLSAWI</sequence>
<keyword evidence="4" id="KW-1185">Reference proteome</keyword>
<keyword evidence="2" id="KW-0472">Membrane</keyword>
<dbReference type="Proteomes" id="UP001239083">
    <property type="component" value="Unassembled WGS sequence"/>
</dbReference>
<evidence type="ECO:0000256" key="1">
    <source>
        <dbReference type="SAM" id="MobiDB-lite"/>
    </source>
</evidence>
<feature type="region of interest" description="Disordered" evidence="1">
    <location>
        <begin position="197"/>
        <end position="293"/>
    </location>
</feature>
<name>A0ABU0RAQ6_9MICO</name>
<keyword evidence="2" id="KW-1133">Transmembrane helix</keyword>
<feature type="transmembrane region" description="Helical" evidence="2">
    <location>
        <begin position="116"/>
        <end position="134"/>
    </location>
</feature>
<feature type="compositionally biased region" description="Basic residues" evidence="1">
    <location>
        <begin position="204"/>
        <end position="214"/>
    </location>
</feature>